<comment type="caution">
    <text evidence="4">The sequence shown here is derived from an EMBL/GenBank/DDBJ whole genome shotgun (WGS) entry which is preliminary data.</text>
</comment>
<keyword evidence="5" id="KW-1185">Reference proteome</keyword>
<feature type="compositionally biased region" description="Polar residues" evidence="2">
    <location>
        <begin position="410"/>
        <end position="419"/>
    </location>
</feature>
<organism evidence="4 5">
    <name type="scientific">Cudoniella acicularis</name>
    <dbReference type="NCBI Taxonomy" id="354080"/>
    <lineage>
        <taxon>Eukaryota</taxon>
        <taxon>Fungi</taxon>
        <taxon>Dikarya</taxon>
        <taxon>Ascomycota</taxon>
        <taxon>Pezizomycotina</taxon>
        <taxon>Leotiomycetes</taxon>
        <taxon>Helotiales</taxon>
        <taxon>Tricladiaceae</taxon>
        <taxon>Cudoniella</taxon>
    </lineage>
</organism>
<reference evidence="4 5" key="1">
    <citation type="submission" date="2020-03" db="EMBL/GenBank/DDBJ databases">
        <title>Draft Genome Sequence of Cudoniella acicularis.</title>
        <authorList>
            <person name="Buettner E."/>
            <person name="Kellner H."/>
        </authorList>
    </citation>
    <scope>NUCLEOTIDE SEQUENCE [LARGE SCALE GENOMIC DNA]</scope>
    <source>
        <strain evidence="4 5">DSM 108380</strain>
    </source>
</reference>
<evidence type="ECO:0000256" key="1">
    <source>
        <dbReference type="PROSITE-ProRule" id="PRU00175"/>
    </source>
</evidence>
<dbReference type="Gene3D" id="3.30.40.10">
    <property type="entry name" value="Zinc/RING finger domain, C3HC4 (zinc finger)"/>
    <property type="match status" value="1"/>
</dbReference>
<sequence>MPPPTPRRSPRSIERFTHSLTIAPHDTHETAVLLAICFTSGWSADRIALRMQDIYDSELLSAERIWDFYQLWLGKRGTARENFNEDERELMKVLMDGPGVRLAVWGRSMSATIRPHSVAFQSKWSPKINDGVALCPGFTPLCRELSKDYLSNKDPTLTYHLPTPSEEPVFALFSLTMSTIMETNLARWAAKMLDVLPKDIRPIREREHVDLIMDHLKQFQKDYEQCFGKIEDTRGGALGEIRDNTVYIRSTGYGAKVLLGLLMADRLHVVDRYRRLQRETICFRYVDYQSLAEDSKNCVICQEQLGAISPEMIQEMPIELTICCGQIIGAACLKRWLEEQRPRGNCPICRHQFSQIFLEKFFEGDQEPMDMDEDDDESLSELVNHEVIDLVSPSPSPQQHIELGGEAQAQMASQGQLETQAAGHEVDGDGDEFMMEG</sequence>
<evidence type="ECO:0000256" key="2">
    <source>
        <dbReference type="SAM" id="MobiDB-lite"/>
    </source>
</evidence>
<evidence type="ECO:0000313" key="4">
    <source>
        <dbReference type="EMBL" id="KAF4628307.1"/>
    </source>
</evidence>
<dbReference type="InterPro" id="IPR001841">
    <property type="entry name" value="Znf_RING"/>
</dbReference>
<name>A0A8H4RDW6_9HELO</name>
<evidence type="ECO:0000313" key="5">
    <source>
        <dbReference type="Proteomes" id="UP000566819"/>
    </source>
</evidence>
<accession>A0A8H4RDW6</accession>
<dbReference type="GO" id="GO:0008270">
    <property type="term" value="F:zinc ion binding"/>
    <property type="evidence" value="ECO:0007669"/>
    <property type="project" value="UniProtKB-KW"/>
</dbReference>
<dbReference type="SUPFAM" id="SSF57850">
    <property type="entry name" value="RING/U-box"/>
    <property type="match status" value="1"/>
</dbReference>
<feature type="domain" description="RING-type" evidence="3">
    <location>
        <begin position="298"/>
        <end position="350"/>
    </location>
</feature>
<proteinExistence type="predicted"/>
<protein>
    <recommendedName>
        <fullName evidence="3">RING-type domain-containing protein</fullName>
    </recommendedName>
</protein>
<dbReference type="Proteomes" id="UP000566819">
    <property type="component" value="Unassembled WGS sequence"/>
</dbReference>
<evidence type="ECO:0000259" key="3">
    <source>
        <dbReference type="PROSITE" id="PS50089"/>
    </source>
</evidence>
<dbReference type="PROSITE" id="PS50089">
    <property type="entry name" value="ZF_RING_2"/>
    <property type="match status" value="1"/>
</dbReference>
<feature type="compositionally biased region" description="Acidic residues" evidence="2">
    <location>
        <begin position="428"/>
        <end position="437"/>
    </location>
</feature>
<gene>
    <name evidence="4" type="ORF">G7Y89_g9844</name>
</gene>
<dbReference type="EMBL" id="JAAMPI010000830">
    <property type="protein sequence ID" value="KAF4628307.1"/>
    <property type="molecule type" value="Genomic_DNA"/>
</dbReference>
<feature type="region of interest" description="Disordered" evidence="2">
    <location>
        <begin position="393"/>
        <end position="437"/>
    </location>
</feature>
<keyword evidence="1" id="KW-0479">Metal-binding</keyword>
<keyword evidence="1" id="KW-0862">Zinc</keyword>
<keyword evidence="1" id="KW-0863">Zinc-finger</keyword>
<dbReference type="AlphaFoldDB" id="A0A8H4RDW6"/>
<dbReference type="InterPro" id="IPR013083">
    <property type="entry name" value="Znf_RING/FYVE/PHD"/>
</dbReference>
<dbReference type="OrthoDB" id="8062037at2759"/>